<evidence type="ECO:0000256" key="15">
    <source>
        <dbReference type="ARBA" id="ARBA00023136"/>
    </source>
</evidence>
<evidence type="ECO:0000313" key="24">
    <source>
        <dbReference type="EMBL" id="CAG1840755.1"/>
    </source>
</evidence>
<keyword evidence="11 20" id="KW-0547">Nucleotide-binding</keyword>
<dbReference type="EMBL" id="HG996469">
    <property type="protein sequence ID" value="CAG1840755.1"/>
    <property type="molecule type" value="Genomic_DNA"/>
</dbReference>
<keyword evidence="7" id="KW-0808">Transferase</keyword>
<evidence type="ECO:0000256" key="16">
    <source>
        <dbReference type="ARBA" id="ARBA00023170"/>
    </source>
</evidence>
<accession>A0A8D7A162</accession>
<dbReference type="PROSITE" id="PS00107">
    <property type="entry name" value="PROTEIN_KINASE_ATP"/>
    <property type="match status" value="1"/>
</dbReference>
<keyword evidence="12" id="KW-0418">Kinase</keyword>
<dbReference type="GO" id="GO:0005524">
    <property type="term" value="F:ATP binding"/>
    <property type="evidence" value="ECO:0007669"/>
    <property type="project" value="UniProtKB-UniRule"/>
</dbReference>
<evidence type="ECO:0000256" key="8">
    <source>
        <dbReference type="ARBA" id="ARBA00022692"/>
    </source>
</evidence>
<keyword evidence="15 21" id="KW-0472">Membrane</keyword>
<dbReference type="InterPro" id="IPR000719">
    <property type="entry name" value="Prot_kinase_dom"/>
</dbReference>
<evidence type="ECO:0000256" key="4">
    <source>
        <dbReference type="ARBA" id="ARBA00012513"/>
    </source>
</evidence>
<dbReference type="InterPro" id="IPR013210">
    <property type="entry name" value="LRR_N_plant-typ"/>
</dbReference>
<dbReference type="Pfam" id="PF00069">
    <property type="entry name" value="Pkinase"/>
    <property type="match status" value="1"/>
</dbReference>
<dbReference type="SMART" id="SM00369">
    <property type="entry name" value="LRR_TYP"/>
    <property type="match status" value="4"/>
</dbReference>
<dbReference type="Pfam" id="PF08263">
    <property type="entry name" value="LRRNT_2"/>
    <property type="match status" value="1"/>
</dbReference>
<dbReference type="SUPFAM" id="SSF52058">
    <property type="entry name" value="L domain-like"/>
    <property type="match status" value="1"/>
</dbReference>
<dbReference type="CDD" id="cd14066">
    <property type="entry name" value="STKc_IRAK"/>
    <property type="match status" value="1"/>
</dbReference>
<keyword evidence="6" id="KW-0433">Leucine-rich repeat</keyword>
<dbReference type="EC" id="2.7.11.1" evidence="4"/>
<dbReference type="AlphaFoldDB" id="A0A8D7A162"/>
<dbReference type="InterPro" id="IPR008271">
    <property type="entry name" value="Ser/Thr_kinase_AS"/>
</dbReference>
<dbReference type="GO" id="GO:0005886">
    <property type="term" value="C:plasma membrane"/>
    <property type="evidence" value="ECO:0007669"/>
    <property type="project" value="UniProtKB-SubCell"/>
</dbReference>
<keyword evidence="8 21" id="KW-0812">Transmembrane</keyword>
<feature type="binding site" evidence="20">
    <location>
        <position position="643"/>
    </location>
    <ligand>
        <name>ATP</name>
        <dbReference type="ChEBI" id="CHEBI:30616"/>
    </ligand>
</feature>
<dbReference type="InterPro" id="IPR032675">
    <property type="entry name" value="LRR_dom_sf"/>
</dbReference>
<gene>
    <name evidence="24" type="ORF">GSMUA_105490.1</name>
</gene>
<keyword evidence="14 21" id="KW-1133">Transmembrane helix</keyword>
<proteinExistence type="inferred from homology"/>
<dbReference type="PANTHER" id="PTHR45974">
    <property type="entry name" value="RECEPTOR-LIKE PROTEIN 55"/>
    <property type="match status" value="1"/>
</dbReference>
<organism evidence="24">
    <name type="scientific">Musa acuminata subsp. malaccensis</name>
    <name type="common">Wild banana</name>
    <name type="synonym">Musa malaccensis</name>
    <dbReference type="NCBI Taxonomy" id="214687"/>
    <lineage>
        <taxon>Eukaryota</taxon>
        <taxon>Viridiplantae</taxon>
        <taxon>Streptophyta</taxon>
        <taxon>Embryophyta</taxon>
        <taxon>Tracheophyta</taxon>
        <taxon>Spermatophyta</taxon>
        <taxon>Magnoliopsida</taxon>
        <taxon>Liliopsida</taxon>
        <taxon>Zingiberales</taxon>
        <taxon>Musaceae</taxon>
        <taxon>Musa</taxon>
    </lineage>
</organism>
<evidence type="ECO:0000256" key="2">
    <source>
        <dbReference type="ARBA" id="ARBA00004479"/>
    </source>
</evidence>
<evidence type="ECO:0000256" key="1">
    <source>
        <dbReference type="ARBA" id="ARBA00004162"/>
    </source>
</evidence>
<feature type="transmembrane region" description="Helical" evidence="21">
    <location>
        <begin position="551"/>
        <end position="575"/>
    </location>
</feature>
<evidence type="ECO:0000256" key="5">
    <source>
        <dbReference type="ARBA" id="ARBA00022527"/>
    </source>
</evidence>
<comment type="subcellular location">
    <subcellularLocation>
        <location evidence="1">Cell membrane</location>
        <topology evidence="1">Single-pass membrane protein</topology>
    </subcellularLocation>
    <subcellularLocation>
        <location evidence="2">Membrane</location>
        <topology evidence="2">Single-pass type I membrane protein</topology>
    </subcellularLocation>
</comment>
<reference evidence="24" key="1">
    <citation type="submission" date="2021-03" db="EMBL/GenBank/DDBJ databases">
        <authorList>
            <consortium name="Genoscope - CEA"/>
            <person name="William W."/>
        </authorList>
    </citation>
    <scope>NUCLEOTIDE SEQUENCE</scope>
    <source>
        <strain evidence="24">Doubled-haploid Pahang</strain>
    </source>
</reference>
<dbReference type="SMART" id="SM00220">
    <property type="entry name" value="S_TKc"/>
    <property type="match status" value="1"/>
</dbReference>
<evidence type="ECO:0000256" key="11">
    <source>
        <dbReference type="ARBA" id="ARBA00022741"/>
    </source>
</evidence>
<dbReference type="Gene3D" id="1.10.510.10">
    <property type="entry name" value="Transferase(Phosphotransferase) domain 1"/>
    <property type="match status" value="1"/>
</dbReference>
<dbReference type="Pfam" id="PF00560">
    <property type="entry name" value="LRR_1"/>
    <property type="match status" value="5"/>
</dbReference>
<keyword evidence="9 22" id="KW-0732">Signal</keyword>
<dbReference type="Gene3D" id="3.80.10.10">
    <property type="entry name" value="Ribonuclease Inhibitor"/>
    <property type="match status" value="3"/>
</dbReference>
<evidence type="ECO:0000256" key="12">
    <source>
        <dbReference type="ARBA" id="ARBA00022777"/>
    </source>
</evidence>
<dbReference type="FunFam" id="1.10.510.10:FF:000453">
    <property type="entry name" value="LRR receptor-like serine/threonine-protein kinase HSL2"/>
    <property type="match status" value="1"/>
</dbReference>
<evidence type="ECO:0000256" key="3">
    <source>
        <dbReference type="ARBA" id="ARBA00008684"/>
    </source>
</evidence>
<feature type="domain" description="Protein kinase" evidence="23">
    <location>
        <begin position="615"/>
        <end position="889"/>
    </location>
</feature>
<dbReference type="PROSITE" id="PS00108">
    <property type="entry name" value="PROTEIN_KINASE_ST"/>
    <property type="match status" value="1"/>
</dbReference>
<name>A0A8D7A162_MUSAM</name>
<comment type="similarity">
    <text evidence="3">Belongs to the protein kinase superfamily. Ser/Thr protein kinase family.</text>
</comment>
<evidence type="ECO:0000256" key="13">
    <source>
        <dbReference type="ARBA" id="ARBA00022840"/>
    </source>
</evidence>
<evidence type="ECO:0000256" key="9">
    <source>
        <dbReference type="ARBA" id="ARBA00022729"/>
    </source>
</evidence>
<keyword evidence="17" id="KW-0325">Glycoprotein</keyword>
<evidence type="ECO:0000259" key="23">
    <source>
        <dbReference type="PROSITE" id="PS50011"/>
    </source>
</evidence>
<comment type="catalytic activity">
    <reaction evidence="18">
        <text>L-threonyl-[protein] + ATP = O-phospho-L-threonyl-[protein] + ADP + H(+)</text>
        <dbReference type="Rhea" id="RHEA:46608"/>
        <dbReference type="Rhea" id="RHEA-COMP:11060"/>
        <dbReference type="Rhea" id="RHEA-COMP:11605"/>
        <dbReference type="ChEBI" id="CHEBI:15378"/>
        <dbReference type="ChEBI" id="CHEBI:30013"/>
        <dbReference type="ChEBI" id="CHEBI:30616"/>
        <dbReference type="ChEBI" id="CHEBI:61977"/>
        <dbReference type="ChEBI" id="CHEBI:456216"/>
        <dbReference type="EC" id="2.7.11.1"/>
    </reaction>
</comment>
<evidence type="ECO:0000256" key="10">
    <source>
        <dbReference type="ARBA" id="ARBA00022737"/>
    </source>
</evidence>
<dbReference type="FunFam" id="3.80.10.10:FF:000387">
    <property type="entry name" value="Probable LRR receptor-like serine/threonine-protein kinase At1g06840"/>
    <property type="match status" value="1"/>
</dbReference>
<keyword evidence="13 20" id="KW-0067">ATP-binding</keyword>
<comment type="catalytic activity">
    <reaction evidence="19">
        <text>L-seryl-[protein] + ATP = O-phospho-L-seryl-[protein] + ADP + H(+)</text>
        <dbReference type="Rhea" id="RHEA:17989"/>
        <dbReference type="Rhea" id="RHEA-COMP:9863"/>
        <dbReference type="Rhea" id="RHEA-COMP:11604"/>
        <dbReference type="ChEBI" id="CHEBI:15378"/>
        <dbReference type="ChEBI" id="CHEBI:29999"/>
        <dbReference type="ChEBI" id="CHEBI:30616"/>
        <dbReference type="ChEBI" id="CHEBI:83421"/>
        <dbReference type="ChEBI" id="CHEBI:456216"/>
        <dbReference type="EC" id="2.7.11.1"/>
    </reaction>
</comment>
<dbReference type="SUPFAM" id="SSF56112">
    <property type="entry name" value="Protein kinase-like (PK-like)"/>
    <property type="match status" value="1"/>
</dbReference>
<dbReference type="InterPro" id="IPR001611">
    <property type="entry name" value="Leu-rich_rpt"/>
</dbReference>
<protein>
    <recommendedName>
        <fullName evidence="4">non-specific serine/threonine protein kinase</fullName>
        <ecNumber evidence="4">2.7.11.1</ecNumber>
    </recommendedName>
</protein>
<dbReference type="InterPro" id="IPR011009">
    <property type="entry name" value="Kinase-like_dom_sf"/>
</dbReference>
<dbReference type="PROSITE" id="PS50011">
    <property type="entry name" value="PROTEIN_KINASE_DOM"/>
    <property type="match status" value="1"/>
</dbReference>
<evidence type="ECO:0000256" key="20">
    <source>
        <dbReference type="PROSITE-ProRule" id="PRU10141"/>
    </source>
</evidence>
<evidence type="ECO:0000256" key="17">
    <source>
        <dbReference type="ARBA" id="ARBA00023180"/>
    </source>
</evidence>
<evidence type="ECO:0000256" key="22">
    <source>
        <dbReference type="SAM" id="SignalP"/>
    </source>
</evidence>
<evidence type="ECO:0000256" key="7">
    <source>
        <dbReference type="ARBA" id="ARBA00022679"/>
    </source>
</evidence>
<keyword evidence="16" id="KW-0675">Receptor</keyword>
<dbReference type="FunFam" id="3.30.200.20:FF:000328">
    <property type="entry name" value="Leucine-rich repeat protein kinase family protein"/>
    <property type="match status" value="1"/>
</dbReference>
<dbReference type="Gene3D" id="3.30.200.20">
    <property type="entry name" value="Phosphorylase Kinase, domain 1"/>
    <property type="match status" value="1"/>
</dbReference>
<dbReference type="PANTHER" id="PTHR45974:SF234">
    <property type="entry name" value="PROTEIN KINASE DOMAIN-CONTAINING PROTEIN"/>
    <property type="match status" value="1"/>
</dbReference>
<evidence type="ECO:0000256" key="14">
    <source>
        <dbReference type="ARBA" id="ARBA00022989"/>
    </source>
</evidence>
<dbReference type="CDD" id="cd21699">
    <property type="entry name" value="JMTM_APP_like"/>
    <property type="match status" value="1"/>
</dbReference>
<evidence type="ECO:0000256" key="6">
    <source>
        <dbReference type="ARBA" id="ARBA00022614"/>
    </source>
</evidence>
<dbReference type="GO" id="GO:0004674">
    <property type="term" value="F:protein serine/threonine kinase activity"/>
    <property type="evidence" value="ECO:0007669"/>
    <property type="project" value="UniProtKB-KW"/>
</dbReference>
<keyword evidence="5" id="KW-0723">Serine/threonine-protein kinase</keyword>
<evidence type="ECO:0000256" key="18">
    <source>
        <dbReference type="ARBA" id="ARBA00047899"/>
    </source>
</evidence>
<feature type="chain" id="PRO_5034882181" description="non-specific serine/threonine protein kinase" evidence="22">
    <location>
        <begin position="27"/>
        <end position="935"/>
    </location>
</feature>
<dbReference type="InterPro" id="IPR017441">
    <property type="entry name" value="Protein_kinase_ATP_BS"/>
</dbReference>
<dbReference type="InterPro" id="IPR003591">
    <property type="entry name" value="Leu-rich_rpt_typical-subtyp"/>
</dbReference>
<keyword evidence="10" id="KW-0677">Repeat</keyword>
<evidence type="ECO:0000256" key="21">
    <source>
        <dbReference type="SAM" id="Phobius"/>
    </source>
</evidence>
<feature type="signal peptide" evidence="22">
    <location>
        <begin position="1"/>
        <end position="26"/>
    </location>
</feature>
<sequence>MIGVFLIFYGAIMTISPTCILHVAQAWSTDSLEISALRIIRGSLIDNMNNLKSWSKGDPCTSNWTGIFCYPAPKDGYLHIREMQLLKLNLSGTLAPELGLLSHLEILDFMWNGIHGTIPKEIGNITSLKLLLLNGNLISGPLPDEIGNLYNLNRLQIDQNQISGPIPKSFANLRKIKHLHMNNNSLSGKIPPELSRLPILYHFLVDNNNFSGYLPPELASLPSLKILQLDNNNFSGSSIPASFSNMTMLVKLSLRNCSLQGAIPDLSQIPRLGYLDLSWNQLKGPLPSKLSIDITTIVLSHNYLNGTIPLTFSGLPKLQKLSLANNLLTGSVPSSIWQNMTFNTNDTLLLDFQNNSLTDISDDYSPPANVTILLYGNPVCDSENQLDIVHFCQLKTISEASRNSTKSKIMCRRCPVDKDYEHNPLSPMQCLCTVPLGVGFRLKSPGISDFRSYINDFEINLTSLLHLFVYQLYIDSFIWESGPRLNMQLKLFPSNVSVFNVSEILRLRGMLAGWEITLSDVFGPYELLNFTLGSYASDIPDTSESGLSKNAMVGILVGAVAGAIAVSVAVTVLIMRRYRGYRAISRKRSSMRTSIKINDVKCFTFEDMARATSNFSNSTQVGQGGYGKVYRGTLVDGTPVAIKRAQEGSVQGSKEFSTEIELLSRLHHRNLVSLVGYCDEQDEQMLVYEFMPNGTLRDHLSAAKCTEPLSFSKRLHIALGSARGILYLHSEANPPIFHRDIKASNILLDFKFVAKVADFGLSRLAPGHDAEGITPGHISTVVKGTPGYLDPEYLLTHKLTDRSDVYSLGVVFLELLTGMRPISHGKNIVREVKTACQCGLMFSIIDSRMNAYPSECMEKFISLALGCCHDETDVRPPMSEVVRELENILHMMPEDATSEALVTDSSKIVSVSFVSSESSGADHLVSSGIPAVAAR</sequence>
<evidence type="ECO:0000256" key="19">
    <source>
        <dbReference type="ARBA" id="ARBA00048679"/>
    </source>
</evidence>